<comment type="similarity">
    <text evidence="2">Belongs to the MAK10 family.</text>
</comment>
<evidence type="ECO:0000259" key="7">
    <source>
        <dbReference type="Pfam" id="PF25789"/>
    </source>
</evidence>
<organism evidence="8 9">
    <name type="scientific">Ramazzottius varieornatus</name>
    <name type="common">Water bear</name>
    <name type="synonym">Tardigrade</name>
    <dbReference type="NCBI Taxonomy" id="947166"/>
    <lineage>
        <taxon>Eukaryota</taxon>
        <taxon>Metazoa</taxon>
        <taxon>Ecdysozoa</taxon>
        <taxon>Tardigrada</taxon>
        <taxon>Eutardigrada</taxon>
        <taxon>Parachela</taxon>
        <taxon>Hypsibioidea</taxon>
        <taxon>Ramazzottiidae</taxon>
        <taxon>Ramazzottius</taxon>
    </lineage>
</organism>
<feature type="domain" description="NAA35-like N-terminal" evidence="6">
    <location>
        <begin position="45"/>
        <end position="138"/>
    </location>
</feature>
<gene>
    <name evidence="8" type="primary">RvY_17485-1</name>
    <name evidence="8" type="synonym">RvY_17485.1</name>
    <name evidence="8" type="ORF">RvY_17485</name>
</gene>
<dbReference type="AlphaFoldDB" id="A0A1D1W2N4"/>
<proteinExistence type="inferred from homology"/>
<dbReference type="EMBL" id="BDGG01000015">
    <property type="protein sequence ID" value="GAV07671.1"/>
    <property type="molecule type" value="Genomic_DNA"/>
</dbReference>
<comment type="caution">
    <text evidence="8">The sequence shown here is derived from an EMBL/GenBank/DDBJ whole genome shotgun (WGS) entry which is preliminary data.</text>
</comment>
<dbReference type="Pfam" id="PF04112">
    <property type="entry name" value="Mak10"/>
    <property type="match status" value="1"/>
</dbReference>
<dbReference type="InterPro" id="IPR057982">
    <property type="entry name" value="TPR_NAA35"/>
</dbReference>
<comment type="subcellular location">
    <subcellularLocation>
        <location evidence="1">Cytoplasm</location>
    </subcellularLocation>
</comment>
<dbReference type="PANTHER" id="PTHR21373">
    <property type="entry name" value="GLUCOSE REPRESSIBLE PROTEIN MAK10"/>
    <property type="match status" value="1"/>
</dbReference>
<evidence type="ECO:0000259" key="6">
    <source>
        <dbReference type="Pfam" id="PF04112"/>
    </source>
</evidence>
<evidence type="ECO:0000256" key="1">
    <source>
        <dbReference type="ARBA" id="ARBA00004496"/>
    </source>
</evidence>
<evidence type="ECO:0000256" key="4">
    <source>
        <dbReference type="ARBA" id="ARBA00030494"/>
    </source>
</evidence>
<keyword evidence="9" id="KW-1185">Reference proteome</keyword>
<dbReference type="Proteomes" id="UP000186922">
    <property type="component" value="Unassembled WGS sequence"/>
</dbReference>
<dbReference type="OrthoDB" id="269405at2759"/>
<feature type="region of interest" description="Disordered" evidence="5">
    <location>
        <begin position="555"/>
        <end position="576"/>
    </location>
</feature>
<protein>
    <recommendedName>
        <fullName evidence="4">Protein MAK10 homolog</fullName>
    </recommendedName>
</protein>
<dbReference type="STRING" id="947166.A0A1D1W2N4"/>
<evidence type="ECO:0000256" key="3">
    <source>
        <dbReference type="ARBA" id="ARBA00022490"/>
    </source>
</evidence>
<keyword evidence="3" id="KW-0963">Cytoplasm</keyword>
<evidence type="ECO:0000313" key="8">
    <source>
        <dbReference type="EMBL" id="GAV07671.1"/>
    </source>
</evidence>
<dbReference type="InterPro" id="IPR007244">
    <property type="entry name" value="Naa35_N"/>
</dbReference>
<sequence>MDNLEMCLLQQAVGTVHICRGEEESYEWKDITQDFLEWTSEMQEGELLSIPSFTLYDAMSAIELMDHKMDVGLLLKQRKVTSFQHGVDSKWLKLSGFSVEEYLAVIDRSLSNFVLWMQGHCVAQTVFTFVYLHRPQDIQDELMKSYCQTLLALTEAVRTIMVNGSVFEEEDFQVSSPFIQSTEEISIPSLAVLSKNLKVSEDVCSKNFRRLKSEEGQEAQLWNALALRFKFCKTLLQLLTFFNSPGSEKMFTEVSQLADVLLLTTEKIVNAPELSEEVLKETAGFEPLINLHLLPPSFPRHTPLTLEEKTFTFFHRLIQQVKVLVLLPEKARSMESLMFFLSTEGAVLDTTLTRSLAQIVISLAVNWRKVSVNLPSKVSSAQPAAADFVSFSIRAFSGAPVLLNNLPQLDNVPHARDYARTFVDSCVTLASNVVRIYGMNKARRRDALATSLAEWFSIQDDAEKLDEYFNLQLAAAKLNGLNHTFCFGSWTLHNMLNIMADYLFLGLDLELYADSELHFIYWYLYDVILHCHVQAILRADAVLHHNEAACQHLQDAAGDSRKNGKKKAGKAQRNGVDHEIATSPSHTTTLARLQTLHHLCGAFHFAILALKWQGKLTGPQQSLDCEELRYYYRLMAFMERNAPAFVDYGQYQLVKSVMARNKLNPINTLPLESEENSWPTIKDALDRSSINFQQAERMLGIWASEKEKVALSALCKRNDVTVRILATNSSKKVEFKFDLHPWFPSLKLS</sequence>
<evidence type="ECO:0000313" key="9">
    <source>
        <dbReference type="Proteomes" id="UP000186922"/>
    </source>
</evidence>
<feature type="domain" description="NAA35-like TPR repeats" evidence="7">
    <location>
        <begin position="331"/>
        <end position="745"/>
    </location>
</feature>
<dbReference type="GO" id="GO:0031417">
    <property type="term" value="C:NatC complex"/>
    <property type="evidence" value="ECO:0007669"/>
    <property type="project" value="InterPro"/>
</dbReference>
<dbReference type="PANTHER" id="PTHR21373:SF0">
    <property type="entry name" value="N-ALPHA-ACETYLTRANSFERASE 35, NATC AUXILIARY SUBUNIT"/>
    <property type="match status" value="1"/>
</dbReference>
<reference evidence="8 9" key="1">
    <citation type="journal article" date="2016" name="Nat. Commun.">
        <title>Extremotolerant tardigrade genome and improved radiotolerance of human cultured cells by tardigrade-unique protein.</title>
        <authorList>
            <person name="Hashimoto T."/>
            <person name="Horikawa D.D."/>
            <person name="Saito Y."/>
            <person name="Kuwahara H."/>
            <person name="Kozuka-Hata H."/>
            <person name="Shin-I T."/>
            <person name="Minakuchi Y."/>
            <person name="Ohishi K."/>
            <person name="Motoyama A."/>
            <person name="Aizu T."/>
            <person name="Enomoto A."/>
            <person name="Kondo K."/>
            <person name="Tanaka S."/>
            <person name="Hara Y."/>
            <person name="Koshikawa S."/>
            <person name="Sagara H."/>
            <person name="Miura T."/>
            <person name="Yokobori S."/>
            <person name="Miyagawa K."/>
            <person name="Suzuki Y."/>
            <person name="Kubo T."/>
            <person name="Oyama M."/>
            <person name="Kohara Y."/>
            <person name="Fujiyama A."/>
            <person name="Arakawa K."/>
            <person name="Katayama T."/>
            <person name="Toyoda A."/>
            <person name="Kunieda T."/>
        </authorList>
    </citation>
    <scope>NUCLEOTIDE SEQUENCE [LARGE SCALE GENOMIC DNA]</scope>
    <source>
        <strain evidence="8 9">YOKOZUNA-1</strain>
    </source>
</reference>
<evidence type="ECO:0000256" key="2">
    <source>
        <dbReference type="ARBA" id="ARBA00006289"/>
    </source>
</evidence>
<accession>A0A1D1W2N4</accession>
<name>A0A1D1W2N4_RAMVA</name>
<dbReference type="InterPro" id="IPR057983">
    <property type="entry name" value="NAA35-like_N"/>
</dbReference>
<dbReference type="Pfam" id="PF25789">
    <property type="entry name" value="TPR_NAA35"/>
    <property type="match status" value="1"/>
</dbReference>
<evidence type="ECO:0000256" key="5">
    <source>
        <dbReference type="SAM" id="MobiDB-lite"/>
    </source>
</evidence>